<dbReference type="GO" id="GO:0030968">
    <property type="term" value="P:endoplasmic reticulum unfolded protein response"/>
    <property type="evidence" value="ECO:0007669"/>
    <property type="project" value="TreeGrafter"/>
</dbReference>
<dbReference type="Pfam" id="PF00240">
    <property type="entry name" value="ubiquitin"/>
    <property type="match status" value="1"/>
</dbReference>
<protein>
    <recommendedName>
        <fullName evidence="6">Ubiquitin-like domain-containing protein</fullName>
    </recommendedName>
</protein>
<feature type="compositionally biased region" description="Polar residues" evidence="5">
    <location>
        <begin position="298"/>
        <end position="312"/>
    </location>
</feature>
<dbReference type="OrthoDB" id="3437016at2759"/>
<dbReference type="Proteomes" id="UP001152592">
    <property type="component" value="Unassembled WGS sequence"/>
</dbReference>
<proteinExistence type="predicted"/>
<evidence type="ECO:0000313" key="7">
    <source>
        <dbReference type="EMBL" id="CAG8385416.1"/>
    </source>
</evidence>
<dbReference type="PANTHER" id="PTHR12943">
    <property type="entry name" value="HOMOCYSTEINE-RESPONSIVE ENDOPLASMIC RETICULUM-RESIDENT UNIQUITIN-LIKE DOMAIN HERPUD PROTEIN FAMILY MEMBER"/>
    <property type="match status" value="1"/>
</dbReference>
<dbReference type="PANTHER" id="PTHR12943:SF27">
    <property type="entry name" value="HOMOCYSTEINE-INDUCED ENDOPLASMIC RETICULUM PROTEIN, ISOFORM A"/>
    <property type="match status" value="1"/>
</dbReference>
<keyword evidence="3" id="KW-1133">Transmembrane helix</keyword>
<gene>
    <name evidence="7" type="ORF">PSALAMII_LOCUS6171</name>
</gene>
<comment type="caution">
    <text evidence="7">The sequence shown here is derived from an EMBL/GenBank/DDBJ whole genome shotgun (WGS) entry which is preliminary data.</text>
</comment>
<dbReference type="InterPro" id="IPR029071">
    <property type="entry name" value="Ubiquitin-like_domsf"/>
</dbReference>
<dbReference type="Gene3D" id="3.10.20.90">
    <property type="entry name" value="Phosphatidylinositol 3-kinase Catalytic Subunit, Chain A, domain 1"/>
    <property type="match status" value="1"/>
</dbReference>
<sequence length="570" mass="61805">MASMEASSLPQPASGEPRNAITLHILCQSLPPPNRFTLHNVSLSITIAQLKERIEQAFPGNPRASTQRLIYRGKPLRVEDAVLSAIISIGEVGAQSSIHQMKIILIKPNMQEFNGSESIHLVLPPEPPKMEKSPVASGTSQASQIPEVLTQSSAPTSGTSTQFGTHPSVVPANAPSTPSIVRPALGTATPPYTTIQQIINNSSPALSGTNNHTPDVGGAEFSHRVRVMRRHIELIEQQLDHLTLPPMEHIISVRTQLLEIQDARYERRLPVPGVAELVGRIFNAQQRARLLDSAMMQRPSQVNPTESANASGSVERGAENSPPLYMLSSPTGDQSIIFTPNAMNAQLPAVQPTLPTRTAAGDPAAAQPHPNAAVVQNAVRHAMLNQRRRGNNIEHNGLARHMRRIWLFTRLWFFCYLTSAPGTWRRYIFVSLALLATFLSETDIPQQFLRSVIAPAQRHLESLAHAGGPLDPSAQATNGAPGLTLWEQIRRLERSIVLLVASLIPGLGERQVQARHAAERAREVAEQERAQQEAAAAQEHTEQNDESGPPDAAPAVDAGTGDGSGNVRVE</sequence>
<reference evidence="7" key="1">
    <citation type="submission" date="2021-07" db="EMBL/GenBank/DDBJ databases">
        <authorList>
            <person name="Branca A.L. A."/>
        </authorList>
    </citation>
    <scope>NUCLEOTIDE SEQUENCE</scope>
</reference>
<dbReference type="InterPro" id="IPR000626">
    <property type="entry name" value="Ubiquitin-like_dom"/>
</dbReference>
<organism evidence="7 8">
    <name type="scientific">Penicillium salamii</name>
    <dbReference type="NCBI Taxonomy" id="1612424"/>
    <lineage>
        <taxon>Eukaryota</taxon>
        <taxon>Fungi</taxon>
        <taxon>Dikarya</taxon>
        <taxon>Ascomycota</taxon>
        <taxon>Pezizomycotina</taxon>
        <taxon>Eurotiomycetes</taxon>
        <taxon>Eurotiomycetidae</taxon>
        <taxon>Eurotiales</taxon>
        <taxon>Aspergillaceae</taxon>
        <taxon>Penicillium</taxon>
    </lineage>
</organism>
<feature type="region of interest" description="Disordered" evidence="5">
    <location>
        <begin position="518"/>
        <end position="570"/>
    </location>
</feature>
<accession>A0A9W4JDZ8</accession>
<dbReference type="AlphaFoldDB" id="A0A9W4JDZ8"/>
<feature type="compositionally biased region" description="Polar residues" evidence="5">
    <location>
        <begin position="136"/>
        <end position="165"/>
    </location>
</feature>
<dbReference type="EMBL" id="CAJVPD010000239">
    <property type="protein sequence ID" value="CAG8385416.1"/>
    <property type="molecule type" value="Genomic_DNA"/>
</dbReference>
<evidence type="ECO:0000256" key="5">
    <source>
        <dbReference type="SAM" id="MobiDB-lite"/>
    </source>
</evidence>
<feature type="domain" description="Ubiquitin-like" evidence="6">
    <location>
        <begin position="23"/>
        <end position="77"/>
    </location>
</feature>
<keyword evidence="4" id="KW-0472">Membrane</keyword>
<name>A0A9W4JDZ8_9EURO</name>
<keyword evidence="2" id="KW-0812">Transmembrane</keyword>
<evidence type="ECO:0000313" key="8">
    <source>
        <dbReference type="Proteomes" id="UP001152592"/>
    </source>
</evidence>
<evidence type="ECO:0000256" key="2">
    <source>
        <dbReference type="ARBA" id="ARBA00022692"/>
    </source>
</evidence>
<feature type="region of interest" description="Disordered" evidence="5">
    <location>
        <begin position="127"/>
        <end position="187"/>
    </location>
</feature>
<evidence type="ECO:0000256" key="3">
    <source>
        <dbReference type="ARBA" id="ARBA00022989"/>
    </source>
</evidence>
<feature type="region of interest" description="Disordered" evidence="5">
    <location>
        <begin position="297"/>
        <end position="319"/>
    </location>
</feature>
<dbReference type="PROSITE" id="PS50053">
    <property type="entry name" value="UBIQUITIN_2"/>
    <property type="match status" value="1"/>
</dbReference>
<feature type="compositionally biased region" description="Basic and acidic residues" evidence="5">
    <location>
        <begin position="518"/>
        <end position="531"/>
    </location>
</feature>
<dbReference type="GO" id="GO:0016020">
    <property type="term" value="C:membrane"/>
    <property type="evidence" value="ECO:0007669"/>
    <property type="project" value="UniProtKB-SubCell"/>
</dbReference>
<evidence type="ECO:0000259" key="6">
    <source>
        <dbReference type="PROSITE" id="PS50053"/>
    </source>
</evidence>
<dbReference type="InterPro" id="IPR039751">
    <property type="entry name" value="HERPUD1/2"/>
</dbReference>
<evidence type="ECO:0000256" key="4">
    <source>
        <dbReference type="ARBA" id="ARBA00023136"/>
    </source>
</evidence>
<dbReference type="SUPFAM" id="SSF54236">
    <property type="entry name" value="Ubiquitin-like"/>
    <property type="match status" value="1"/>
</dbReference>
<comment type="subcellular location">
    <subcellularLocation>
        <location evidence="1">Membrane</location>
    </subcellularLocation>
</comment>
<evidence type="ECO:0000256" key="1">
    <source>
        <dbReference type="ARBA" id="ARBA00004370"/>
    </source>
</evidence>
<feature type="compositionally biased region" description="Low complexity" evidence="5">
    <location>
        <begin position="549"/>
        <end position="559"/>
    </location>
</feature>